<dbReference type="PANTHER" id="PTHR37944">
    <property type="entry name" value="PORIN B"/>
    <property type="match status" value="1"/>
</dbReference>
<dbReference type="InterPro" id="IPR052932">
    <property type="entry name" value="OprB_Porin"/>
</dbReference>
<keyword evidence="4" id="KW-1185">Reference proteome</keyword>
<feature type="signal peptide" evidence="2">
    <location>
        <begin position="1"/>
        <end position="22"/>
    </location>
</feature>
<dbReference type="Pfam" id="PF04966">
    <property type="entry name" value="OprB"/>
    <property type="match status" value="1"/>
</dbReference>
<proteinExistence type="inferred from homology"/>
<name>A0A7D5D7G6_9PSED</name>
<reference evidence="3 4" key="1">
    <citation type="submission" date="2020-06" db="EMBL/GenBank/DDBJ databases">
        <title>Pseudomonas eucalypticola sp. nov., an endophyte of Eucalyptus dunnii leaves with biocontrol ability of eucalyptus leaf blight.</title>
        <authorList>
            <person name="Liu Y."/>
            <person name="Song Z."/>
            <person name="Zeng H."/>
            <person name="Lu M."/>
            <person name="Wang X."/>
            <person name="Lian X."/>
            <person name="Zhang Q."/>
        </authorList>
    </citation>
    <scope>NUCLEOTIDE SEQUENCE [LARGE SCALE GENOMIC DNA]</scope>
    <source>
        <strain evidence="3 4">NP-1</strain>
    </source>
</reference>
<sequence>MNKYAPYSLFAVSLLCATPSFADLAQLELASLEYPGEPIGPSVAIPDSFIPVMTPPPLEKQGKWLDDHGVSPHLGLTQFYLANPGVGTDTGNHESLTLFDVGVDVDLEKILGWHGTRLHFNELYVPYRNNLDFGAQAGDVLSSKSSPYIPRVSHLTLFTLEQKLLQDQLTVEGGISNAGNYFALPLCNVGLGCTTLPDAAGANPSPYANWGARLNYQFTPALSAQVGTWRVNDAYPFANGWERGAGSSGGNMSTTYLANVAYRTDFSTTAYPQSYELVGFHNTRDGNDPYYTTAGTAQLSDSAHAPATTNGLNGFYLGLKKTFWRADGGQSKDMTPTALSAYFAGSHVFEEDVPNGIPNQVSTGLILSAPFKSRPYDTYSLSAHWVQLSDHEQKYINAAYRSVGQDYTSPGGEYALELDANLILTRGVVVSPYVMYTWDPINTVNPFDGIAPKAGVSAGFLFHVQLESFLGLDSGMHR</sequence>
<gene>
    <name evidence="3" type="ORF">HWQ56_09890</name>
</gene>
<dbReference type="InterPro" id="IPR007049">
    <property type="entry name" value="Carb-sel_porin_OprB"/>
</dbReference>
<evidence type="ECO:0000313" key="3">
    <source>
        <dbReference type="EMBL" id="QKZ04075.1"/>
    </source>
</evidence>
<dbReference type="InterPro" id="IPR038673">
    <property type="entry name" value="OprB_sf"/>
</dbReference>
<protein>
    <submittedName>
        <fullName evidence="3">Carbohydrate porin</fullName>
    </submittedName>
</protein>
<dbReference type="KEGG" id="pez:HWQ56_09890"/>
<keyword evidence="2" id="KW-0732">Signal</keyword>
<dbReference type="GO" id="GO:0016020">
    <property type="term" value="C:membrane"/>
    <property type="evidence" value="ECO:0007669"/>
    <property type="project" value="InterPro"/>
</dbReference>
<dbReference type="GO" id="GO:0015288">
    <property type="term" value="F:porin activity"/>
    <property type="evidence" value="ECO:0007669"/>
    <property type="project" value="InterPro"/>
</dbReference>
<dbReference type="GO" id="GO:0008643">
    <property type="term" value="P:carbohydrate transport"/>
    <property type="evidence" value="ECO:0007669"/>
    <property type="project" value="InterPro"/>
</dbReference>
<evidence type="ECO:0000313" key="4">
    <source>
        <dbReference type="Proteomes" id="UP000509568"/>
    </source>
</evidence>
<dbReference type="EMBL" id="CP056030">
    <property type="protein sequence ID" value="QKZ04075.1"/>
    <property type="molecule type" value="Genomic_DNA"/>
</dbReference>
<accession>A0A7D5D7G6</accession>
<comment type="similarity">
    <text evidence="1 2">Belongs to the OprB family.</text>
</comment>
<evidence type="ECO:0000256" key="1">
    <source>
        <dbReference type="ARBA" id="ARBA00008769"/>
    </source>
</evidence>
<dbReference type="PANTHER" id="PTHR37944:SF1">
    <property type="entry name" value="PORIN B"/>
    <property type="match status" value="1"/>
</dbReference>
<dbReference type="AlphaFoldDB" id="A0A7D5D7G6"/>
<evidence type="ECO:0000256" key="2">
    <source>
        <dbReference type="RuleBase" id="RU363072"/>
    </source>
</evidence>
<dbReference type="Gene3D" id="2.40.160.180">
    <property type="entry name" value="Carbohydrate-selective porin OprB"/>
    <property type="match status" value="1"/>
</dbReference>
<dbReference type="Proteomes" id="UP000509568">
    <property type="component" value="Chromosome"/>
</dbReference>
<organism evidence="3 4">
    <name type="scientific">Pseudomonas eucalypticola</name>
    <dbReference type="NCBI Taxonomy" id="2599595"/>
    <lineage>
        <taxon>Bacteria</taxon>
        <taxon>Pseudomonadati</taxon>
        <taxon>Pseudomonadota</taxon>
        <taxon>Gammaproteobacteria</taxon>
        <taxon>Pseudomonadales</taxon>
        <taxon>Pseudomonadaceae</taxon>
        <taxon>Pseudomonas</taxon>
    </lineage>
</organism>
<feature type="chain" id="PRO_5029034237" evidence="2">
    <location>
        <begin position="23"/>
        <end position="478"/>
    </location>
</feature>
<dbReference type="RefSeq" id="WP_176570329.1">
    <property type="nucleotide sequence ID" value="NZ_CP056030.1"/>
</dbReference>